<feature type="domain" description="General stress protein FMN-binding split barrel" evidence="1">
    <location>
        <begin position="11"/>
        <end position="157"/>
    </location>
</feature>
<dbReference type="RefSeq" id="WP_133643784.1">
    <property type="nucleotide sequence ID" value="NZ_SNYI01000002.1"/>
</dbReference>
<comment type="caution">
    <text evidence="2">The sequence shown here is derived from an EMBL/GenBank/DDBJ whole genome shotgun (WGS) entry which is preliminary data.</text>
</comment>
<dbReference type="EMBL" id="SNYI01000002">
    <property type="protein sequence ID" value="TDQ30914.1"/>
    <property type="molecule type" value="Genomic_DNA"/>
</dbReference>
<protein>
    <submittedName>
        <fullName evidence="2">General stress protein 26</fullName>
    </submittedName>
</protein>
<proteinExistence type="predicted"/>
<dbReference type="PANTHER" id="PTHR34818:SF1">
    <property type="entry name" value="PROTEIN BLI-3"/>
    <property type="match status" value="1"/>
</dbReference>
<gene>
    <name evidence="2" type="ORF">CLV82_1611</name>
</gene>
<name>A0A4R6TJ86_9FLAO</name>
<dbReference type="AlphaFoldDB" id="A0A4R6TJ86"/>
<dbReference type="InterPro" id="IPR038725">
    <property type="entry name" value="YdaG_split_barrel_FMN-bd"/>
</dbReference>
<sequence>MSQENLYNEKARKKLKEMVDDIDFAMMETGLGKRPTHIIPMSTKKIDEDGQLWFLSNDSSEHNANIRGDGYLQLIYSDPNEMEFLTIYGTAEISKDKKVLEELYGKADDTWFDGVDDPNLSAIRVQPKEAHYWDTQSGKFITLFKIGLGAISGKKQDIGKEGDLHLNSEV</sequence>
<reference evidence="2 3" key="1">
    <citation type="submission" date="2019-03" db="EMBL/GenBank/DDBJ databases">
        <title>Genomic Encyclopedia of Archaeal and Bacterial Type Strains, Phase II (KMG-II): from individual species to whole genera.</title>
        <authorList>
            <person name="Goeker M."/>
        </authorList>
    </citation>
    <scope>NUCLEOTIDE SEQUENCE [LARGE SCALE GENOMIC DNA]</scope>
    <source>
        <strain evidence="2 3">DSM 18435</strain>
    </source>
</reference>
<evidence type="ECO:0000259" key="1">
    <source>
        <dbReference type="Pfam" id="PF16242"/>
    </source>
</evidence>
<accession>A0A4R6TJ86</accession>
<dbReference type="Gene3D" id="2.30.110.10">
    <property type="entry name" value="Electron Transport, Fmn-binding Protein, Chain A"/>
    <property type="match status" value="1"/>
</dbReference>
<dbReference type="PANTHER" id="PTHR34818">
    <property type="entry name" value="PROTEIN BLI-3"/>
    <property type="match status" value="1"/>
</dbReference>
<evidence type="ECO:0000313" key="2">
    <source>
        <dbReference type="EMBL" id="TDQ30914.1"/>
    </source>
</evidence>
<evidence type="ECO:0000313" key="3">
    <source>
        <dbReference type="Proteomes" id="UP000295468"/>
    </source>
</evidence>
<dbReference type="OrthoDB" id="1432662at2"/>
<keyword evidence="3" id="KW-1185">Reference proteome</keyword>
<dbReference type="Proteomes" id="UP000295468">
    <property type="component" value="Unassembled WGS sequence"/>
</dbReference>
<organism evidence="2 3">
    <name type="scientific">Zeaxanthinibacter enoshimensis</name>
    <dbReference type="NCBI Taxonomy" id="392009"/>
    <lineage>
        <taxon>Bacteria</taxon>
        <taxon>Pseudomonadati</taxon>
        <taxon>Bacteroidota</taxon>
        <taxon>Flavobacteriia</taxon>
        <taxon>Flavobacteriales</taxon>
        <taxon>Flavobacteriaceae</taxon>
        <taxon>Zeaxanthinibacter</taxon>
    </lineage>
</organism>
<dbReference type="InterPro" id="IPR052917">
    <property type="entry name" value="Stress-Dev_Protein"/>
</dbReference>
<dbReference type="InterPro" id="IPR012349">
    <property type="entry name" value="Split_barrel_FMN-bd"/>
</dbReference>
<dbReference type="SUPFAM" id="SSF50475">
    <property type="entry name" value="FMN-binding split barrel"/>
    <property type="match status" value="1"/>
</dbReference>
<dbReference type="Pfam" id="PF16242">
    <property type="entry name" value="Pyrid_ox_like"/>
    <property type="match status" value="1"/>
</dbReference>